<keyword evidence="13 14" id="KW-1015">Disulfide bond</keyword>
<dbReference type="InterPro" id="IPR058240">
    <property type="entry name" value="rSAM_sf"/>
</dbReference>
<feature type="binding site" evidence="14">
    <location>
        <begin position="246"/>
        <end position="248"/>
    </location>
    <ligand>
        <name>S-adenosyl-L-methionine</name>
        <dbReference type="ChEBI" id="CHEBI:59789"/>
    </ligand>
</feature>
<dbReference type="GO" id="GO:0070475">
    <property type="term" value="P:rRNA base methylation"/>
    <property type="evidence" value="ECO:0007669"/>
    <property type="project" value="UniProtKB-UniRule"/>
</dbReference>
<evidence type="ECO:0000256" key="3">
    <source>
        <dbReference type="ARBA" id="ARBA00022485"/>
    </source>
</evidence>
<evidence type="ECO:0000256" key="12">
    <source>
        <dbReference type="ARBA" id="ARBA00023014"/>
    </source>
</evidence>
<dbReference type="GO" id="GO:0030488">
    <property type="term" value="P:tRNA methylation"/>
    <property type="evidence" value="ECO:0007669"/>
    <property type="project" value="UniProtKB-UniRule"/>
</dbReference>
<dbReference type="GO" id="GO:0019843">
    <property type="term" value="F:rRNA binding"/>
    <property type="evidence" value="ECO:0007669"/>
    <property type="project" value="UniProtKB-UniRule"/>
</dbReference>
<dbReference type="PANTHER" id="PTHR30544:SF5">
    <property type="entry name" value="RADICAL SAM CORE DOMAIN-CONTAINING PROTEIN"/>
    <property type="match status" value="1"/>
</dbReference>
<dbReference type="InterPro" id="IPR040072">
    <property type="entry name" value="Methyltransferase_A"/>
</dbReference>
<comment type="similarity">
    <text evidence="2 14">Belongs to the radical SAM superfamily. RlmN family.</text>
</comment>
<evidence type="ECO:0000313" key="17">
    <source>
        <dbReference type="EMBL" id="AWM37710.1"/>
    </source>
</evidence>
<dbReference type="GO" id="GO:0000049">
    <property type="term" value="F:tRNA binding"/>
    <property type="evidence" value="ECO:0007669"/>
    <property type="project" value="UniProtKB-UniRule"/>
</dbReference>
<evidence type="ECO:0000256" key="6">
    <source>
        <dbReference type="ARBA" id="ARBA00022603"/>
    </source>
</evidence>
<dbReference type="GO" id="GO:0051539">
    <property type="term" value="F:4 iron, 4 sulfur cluster binding"/>
    <property type="evidence" value="ECO:0007669"/>
    <property type="project" value="UniProtKB-UniRule"/>
</dbReference>
<keyword evidence="5 14" id="KW-0698">rRNA processing</keyword>
<dbReference type="GO" id="GO:0005737">
    <property type="term" value="C:cytoplasm"/>
    <property type="evidence" value="ECO:0007669"/>
    <property type="project" value="UniProtKB-SubCell"/>
</dbReference>
<proteinExistence type="inferred from homology"/>
<feature type="binding site" evidence="14">
    <location>
        <position position="223"/>
    </location>
    <ligand>
        <name>S-adenosyl-L-methionine</name>
        <dbReference type="ChEBI" id="CHEBI:59789"/>
    </ligand>
</feature>
<dbReference type="InterPro" id="IPR027492">
    <property type="entry name" value="RNA_MTrfase_RlmN"/>
</dbReference>
<dbReference type="AlphaFoldDB" id="A0A2Z3H9F5"/>
<dbReference type="OrthoDB" id="9793973at2"/>
<dbReference type="KEGG" id="gog:C1280_12400"/>
<dbReference type="FunFam" id="3.20.20.70:FF:000014">
    <property type="entry name" value="Probable dual-specificity RNA methyltransferase RlmN"/>
    <property type="match status" value="1"/>
</dbReference>
<dbReference type="SUPFAM" id="SSF102114">
    <property type="entry name" value="Radical SAM enzymes"/>
    <property type="match status" value="1"/>
</dbReference>
<gene>
    <name evidence="14 17" type="primary">rlmN</name>
    <name evidence="17" type="ORF">C1280_12400</name>
</gene>
<dbReference type="PIRSF" id="PIRSF006004">
    <property type="entry name" value="CHP00048"/>
    <property type="match status" value="1"/>
</dbReference>
<evidence type="ECO:0000256" key="14">
    <source>
        <dbReference type="HAMAP-Rule" id="MF_01849"/>
    </source>
</evidence>
<keyword evidence="12 14" id="KW-0411">Iron-sulfur</keyword>
<evidence type="ECO:0000259" key="16">
    <source>
        <dbReference type="PROSITE" id="PS51918"/>
    </source>
</evidence>
<accession>A0A2Z3H9F5</accession>
<reference evidence="17 18" key="1">
    <citation type="submission" date="2018-01" db="EMBL/GenBank/DDBJ databases">
        <title>G. obscuriglobus.</title>
        <authorList>
            <person name="Franke J."/>
            <person name="Blomberg W."/>
            <person name="Selmecki A."/>
        </authorList>
    </citation>
    <scope>NUCLEOTIDE SEQUENCE [LARGE SCALE GENOMIC DNA]</scope>
    <source>
        <strain evidence="17 18">DSM 5831</strain>
    </source>
</reference>
<evidence type="ECO:0000256" key="2">
    <source>
        <dbReference type="ARBA" id="ARBA00007544"/>
    </source>
</evidence>
<dbReference type="InterPro" id="IPR004383">
    <property type="entry name" value="rRNA_lsu_MTrfase_RlmN/Cfr"/>
</dbReference>
<comment type="function">
    <text evidence="14">Specifically methylates position 2 of adenine 2503 in 23S rRNA and position 2 of adenine 37 in tRNAs.</text>
</comment>
<keyword evidence="6 14" id="KW-0489">Methyltransferase</keyword>
<keyword evidence="18" id="KW-1185">Reference proteome</keyword>
<feature type="active site" description="S-methylcysteine intermediate" evidence="14">
    <location>
        <position position="365"/>
    </location>
</feature>
<dbReference type="GO" id="GO:0002935">
    <property type="term" value="F:tRNA (adenine(37)-C2)-methyltransferase activity"/>
    <property type="evidence" value="ECO:0007669"/>
    <property type="project" value="UniProtKB-UniRule"/>
</dbReference>
<feature type="binding site" evidence="14">
    <location>
        <position position="135"/>
    </location>
    <ligand>
        <name>[4Fe-4S] cluster</name>
        <dbReference type="ChEBI" id="CHEBI:49883"/>
        <note>4Fe-4S-S-AdoMet</note>
    </ligand>
</feature>
<evidence type="ECO:0000256" key="13">
    <source>
        <dbReference type="ARBA" id="ARBA00023157"/>
    </source>
</evidence>
<dbReference type="GO" id="GO:0070040">
    <property type="term" value="F:rRNA (adenine(2503)-C2-)-methyltransferase activity"/>
    <property type="evidence" value="ECO:0007669"/>
    <property type="project" value="UniProtKB-UniRule"/>
</dbReference>
<keyword evidence="9 14" id="KW-0819">tRNA processing</keyword>
<protein>
    <recommendedName>
        <fullName evidence="14">Probable dual-specificity RNA methyltransferase RlmN</fullName>
        <ecNumber evidence="14">2.1.1.192</ecNumber>
    </recommendedName>
    <alternativeName>
        <fullName evidence="14">23S rRNA (adenine(2503)-C(2))-methyltransferase</fullName>
    </alternativeName>
    <alternativeName>
        <fullName evidence="14">23S rRNA m2A2503 methyltransferase</fullName>
    </alternativeName>
    <alternativeName>
        <fullName evidence="14">Ribosomal RNA large subunit methyltransferase N</fullName>
    </alternativeName>
    <alternativeName>
        <fullName evidence="14">tRNA (adenine(37)-C(2))-methyltransferase</fullName>
    </alternativeName>
    <alternativeName>
        <fullName evidence="14">tRNA m2A37 methyltransferase</fullName>
    </alternativeName>
</protein>
<comment type="catalytic activity">
    <reaction evidence="14">
        <text>adenosine(37) in tRNA + 2 reduced [2Fe-2S]-[ferredoxin] + 2 S-adenosyl-L-methionine = 2-methyladenosine(37) in tRNA + 5'-deoxyadenosine + L-methionine + 2 oxidized [2Fe-2S]-[ferredoxin] + S-adenosyl-L-homocysteine</text>
        <dbReference type="Rhea" id="RHEA:43332"/>
        <dbReference type="Rhea" id="RHEA-COMP:10000"/>
        <dbReference type="Rhea" id="RHEA-COMP:10001"/>
        <dbReference type="Rhea" id="RHEA-COMP:10162"/>
        <dbReference type="Rhea" id="RHEA-COMP:10485"/>
        <dbReference type="ChEBI" id="CHEBI:17319"/>
        <dbReference type="ChEBI" id="CHEBI:33737"/>
        <dbReference type="ChEBI" id="CHEBI:33738"/>
        <dbReference type="ChEBI" id="CHEBI:57844"/>
        <dbReference type="ChEBI" id="CHEBI:57856"/>
        <dbReference type="ChEBI" id="CHEBI:59789"/>
        <dbReference type="ChEBI" id="CHEBI:74411"/>
        <dbReference type="ChEBI" id="CHEBI:74497"/>
        <dbReference type="EC" id="2.1.1.192"/>
    </reaction>
</comment>
<evidence type="ECO:0000256" key="8">
    <source>
        <dbReference type="ARBA" id="ARBA00022691"/>
    </source>
</evidence>
<comment type="cofactor">
    <cofactor evidence="14">
        <name>[4Fe-4S] cluster</name>
        <dbReference type="ChEBI" id="CHEBI:49883"/>
    </cofactor>
    <text evidence="14">Binds 1 [4Fe-4S] cluster. The cluster is coordinated with 3 cysteines and an exchangeable S-adenosyl-L-methionine.</text>
</comment>
<evidence type="ECO:0000256" key="7">
    <source>
        <dbReference type="ARBA" id="ARBA00022679"/>
    </source>
</evidence>
<dbReference type="Gene3D" id="3.20.20.70">
    <property type="entry name" value="Aldolase class I"/>
    <property type="match status" value="1"/>
</dbReference>
<dbReference type="RefSeq" id="WP_081471814.1">
    <property type="nucleotide sequence ID" value="NZ_CP025958.1"/>
</dbReference>
<keyword evidence="7 14" id="KW-0808">Transferase</keyword>
<keyword evidence="3 14" id="KW-0004">4Fe-4S</keyword>
<evidence type="ECO:0000256" key="4">
    <source>
        <dbReference type="ARBA" id="ARBA00022490"/>
    </source>
</evidence>
<dbReference type="Pfam" id="PF04055">
    <property type="entry name" value="Radical_SAM"/>
    <property type="match status" value="1"/>
</dbReference>
<keyword evidence="11 14" id="KW-0408">Iron</keyword>
<dbReference type="SFLD" id="SFLDG01062">
    <property type="entry name" value="methyltransferase_(Class_A)"/>
    <property type="match status" value="1"/>
</dbReference>
<comment type="catalytic activity">
    <reaction evidence="14">
        <text>adenosine(2503) in 23S rRNA + 2 reduced [2Fe-2S]-[ferredoxin] + 2 S-adenosyl-L-methionine = 2-methyladenosine(2503) in 23S rRNA + 5'-deoxyadenosine + L-methionine + 2 oxidized [2Fe-2S]-[ferredoxin] + S-adenosyl-L-homocysteine</text>
        <dbReference type="Rhea" id="RHEA:42916"/>
        <dbReference type="Rhea" id="RHEA-COMP:10000"/>
        <dbReference type="Rhea" id="RHEA-COMP:10001"/>
        <dbReference type="Rhea" id="RHEA-COMP:10152"/>
        <dbReference type="Rhea" id="RHEA-COMP:10282"/>
        <dbReference type="ChEBI" id="CHEBI:17319"/>
        <dbReference type="ChEBI" id="CHEBI:33737"/>
        <dbReference type="ChEBI" id="CHEBI:33738"/>
        <dbReference type="ChEBI" id="CHEBI:57844"/>
        <dbReference type="ChEBI" id="CHEBI:57856"/>
        <dbReference type="ChEBI" id="CHEBI:59789"/>
        <dbReference type="ChEBI" id="CHEBI:74411"/>
        <dbReference type="ChEBI" id="CHEBI:74497"/>
        <dbReference type="EC" id="2.1.1.192"/>
    </reaction>
</comment>
<name>A0A2Z3H9F5_9BACT</name>
<evidence type="ECO:0000256" key="15">
    <source>
        <dbReference type="SAM" id="MobiDB-lite"/>
    </source>
</evidence>
<dbReference type="NCBIfam" id="TIGR00048">
    <property type="entry name" value="rRNA_mod_RlmN"/>
    <property type="match status" value="1"/>
</dbReference>
<feature type="active site" description="Proton acceptor" evidence="14">
    <location>
        <position position="115"/>
    </location>
</feature>
<sequence length="386" mass="41505">MLSTLPILETGSLPAGTEGVPPSHAKPGILDVPAETLRAWLTERGQPPMRVNQICKQILANRATAFEDMSDLPKGLRADLAGAFRVFSMSVERHFAASDDTHKFVLRLADGRMIEAVLIQDDGRATACISTQVGCGMGCVFCASGLNGVVRNLTAGEMVEQLVLLRNLTDANSTNPERAPRLTHIVVMGMGEPLANLDNLLDALAVAGDKNGLGIGARHVTISTVGLPAKIRKLAESGKQYHLAVSLHAPNDELRTRIVPTNDKVGMDAILAAADEFYEKTGRQVTYEYVVLGGLNDQAPHARQLAGLLRGRQAHVNLIPWNAVEGLAFKRPADADLQYLIDTLRRGGISVKVRKRKGAEIDAACGQLRRQAEAALGAERVGERPQ</sequence>
<evidence type="ECO:0000256" key="5">
    <source>
        <dbReference type="ARBA" id="ARBA00022552"/>
    </source>
</evidence>
<dbReference type="InterPro" id="IPR048641">
    <property type="entry name" value="RlmN_N"/>
</dbReference>
<dbReference type="CDD" id="cd01335">
    <property type="entry name" value="Radical_SAM"/>
    <property type="match status" value="1"/>
</dbReference>
<dbReference type="EC" id="2.1.1.192" evidence="14"/>
<dbReference type="EMBL" id="CP025958">
    <property type="protein sequence ID" value="AWM37710.1"/>
    <property type="molecule type" value="Genomic_DNA"/>
</dbReference>
<evidence type="ECO:0000256" key="9">
    <source>
        <dbReference type="ARBA" id="ARBA00022694"/>
    </source>
</evidence>
<dbReference type="Pfam" id="PF21016">
    <property type="entry name" value="RlmN_N"/>
    <property type="match status" value="1"/>
</dbReference>
<evidence type="ECO:0000256" key="10">
    <source>
        <dbReference type="ARBA" id="ARBA00022723"/>
    </source>
</evidence>
<feature type="binding site" evidence="14">
    <location>
        <begin position="191"/>
        <end position="192"/>
    </location>
    <ligand>
        <name>S-adenosyl-L-methionine</name>
        <dbReference type="ChEBI" id="CHEBI:59789"/>
    </ligand>
</feature>
<feature type="domain" description="Radical SAM core" evidence="16">
    <location>
        <begin position="121"/>
        <end position="360"/>
    </location>
</feature>
<feature type="region of interest" description="Disordered" evidence="15">
    <location>
        <begin position="9"/>
        <end position="28"/>
    </location>
</feature>
<dbReference type="PANTHER" id="PTHR30544">
    <property type="entry name" value="23S RRNA METHYLTRANSFERASE"/>
    <property type="match status" value="1"/>
</dbReference>
<evidence type="ECO:0000313" key="18">
    <source>
        <dbReference type="Proteomes" id="UP000245802"/>
    </source>
</evidence>
<organism evidence="17 18">
    <name type="scientific">Gemmata obscuriglobus</name>
    <dbReference type="NCBI Taxonomy" id="114"/>
    <lineage>
        <taxon>Bacteria</taxon>
        <taxon>Pseudomonadati</taxon>
        <taxon>Planctomycetota</taxon>
        <taxon>Planctomycetia</taxon>
        <taxon>Gemmatales</taxon>
        <taxon>Gemmataceae</taxon>
        <taxon>Gemmata</taxon>
    </lineage>
</organism>
<dbReference type="SFLD" id="SFLDS00029">
    <property type="entry name" value="Radical_SAM"/>
    <property type="match status" value="1"/>
</dbReference>
<dbReference type="Proteomes" id="UP000245802">
    <property type="component" value="Chromosome"/>
</dbReference>
<feature type="binding site" evidence="14">
    <location>
        <position position="142"/>
    </location>
    <ligand>
        <name>[4Fe-4S] cluster</name>
        <dbReference type="ChEBI" id="CHEBI:49883"/>
        <note>4Fe-4S-S-AdoMet</note>
    </ligand>
</feature>
<dbReference type="InterPro" id="IPR007197">
    <property type="entry name" value="rSAM"/>
</dbReference>
<keyword evidence="10 14" id="KW-0479">Metal-binding</keyword>
<keyword evidence="8 14" id="KW-0949">S-adenosyl-L-methionine</keyword>
<keyword evidence="4 14" id="KW-0963">Cytoplasm</keyword>
<dbReference type="Gene3D" id="1.10.150.530">
    <property type="match status" value="1"/>
</dbReference>
<dbReference type="PROSITE" id="PS51918">
    <property type="entry name" value="RADICAL_SAM"/>
    <property type="match status" value="1"/>
</dbReference>
<dbReference type="HAMAP" id="MF_01849">
    <property type="entry name" value="RNA_methyltr_RlmN"/>
    <property type="match status" value="1"/>
</dbReference>
<evidence type="ECO:0000256" key="11">
    <source>
        <dbReference type="ARBA" id="ARBA00023004"/>
    </source>
</evidence>
<comment type="miscellaneous">
    <text evidence="14">Reaction proceeds by a ping-pong mechanism involving intermediate methylation of a conserved cysteine residue.</text>
</comment>
<feature type="binding site" evidence="14">
    <location>
        <position position="139"/>
    </location>
    <ligand>
        <name>[4Fe-4S] cluster</name>
        <dbReference type="ChEBI" id="CHEBI:49883"/>
        <note>4Fe-4S-S-AdoMet</note>
    </ligand>
</feature>
<comment type="subcellular location">
    <subcellularLocation>
        <location evidence="1 14">Cytoplasm</location>
    </subcellularLocation>
</comment>
<dbReference type="GO" id="GO:0046872">
    <property type="term" value="F:metal ion binding"/>
    <property type="evidence" value="ECO:0007669"/>
    <property type="project" value="UniProtKB-KW"/>
</dbReference>
<feature type="binding site" evidence="14">
    <location>
        <position position="322"/>
    </location>
    <ligand>
        <name>S-adenosyl-L-methionine</name>
        <dbReference type="ChEBI" id="CHEBI:59789"/>
    </ligand>
</feature>
<dbReference type="SFLD" id="SFLDF00275">
    <property type="entry name" value="adenosine_C2_methyltransferase"/>
    <property type="match status" value="1"/>
</dbReference>
<dbReference type="InterPro" id="IPR013785">
    <property type="entry name" value="Aldolase_TIM"/>
</dbReference>
<feature type="disulfide bond" description="(transient)" evidence="14">
    <location>
        <begin position="128"/>
        <end position="365"/>
    </location>
</feature>
<evidence type="ECO:0000256" key="1">
    <source>
        <dbReference type="ARBA" id="ARBA00004496"/>
    </source>
</evidence>